<accession>A0AC34PY34</accession>
<evidence type="ECO:0000313" key="1">
    <source>
        <dbReference type="Proteomes" id="UP000887576"/>
    </source>
</evidence>
<reference evidence="2" key="1">
    <citation type="submission" date="2022-11" db="UniProtKB">
        <authorList>
            <consortium name="WormBaseParasite"/>
        </authorList>
    </citation>
    <scope>IDENTIFICATION</scope>
</reference>
<proteinExistence type="predicted"/>
<name>A0AC34PY34_9BILA</name>
<organism evidence="1 2">
    <name type="scientific">Panagrolaimus sp. JU765</name>
    <dbReference type="NCBI Taxonomy" id="591449"/>
    <lineage>
        <taxon>Eukaryota</taxon>
        <taxon>Metazoa</taxon>
        <taxon>Ecdysozoa</taxon>
        <taxon>Nematoda</taxon>
        <taxon>Chromadorea</taxon>
        <taxon>Rhabditida</taxon>
        <taxon>Tylenchina</taxon>
        <taxon>Panagrolaimomorpha</taxon>
        <taxon>Panagrolaimoidea</taxon>
        <taxon>Panagrolaimidae</taxon>
        <taxon>Panagrolaimus</taxon>
    </lineage>
</organism>
<sequence>MADLIIFDEHDGNEHQRGDMFVERFHGRDKEKQIMLPHDLICDKLVHFTENAAANEIGQMDEDGNFCFHAKSWKPLAKHDFAIRNFTWWAPVPPQNWEDIVRNNIPDKLEQYENILANSPAFKGDSRCGPIGFTVPWDSILKEYARSRECTVAELELRIFGTCHFSAEIMFTIIVCKISDVIDIDKEIETEDSKKAKRKHLFMVKKPTTVIMSHDDKEHKIQTPAFECVLKKNPEEKNENFLWKVYSTIGYCGGTRPTGLSLSWDQIAFAFYFPENEGKLKIRPKFCEIITKPATLFGPVSRFDGNYRESTTANDAIVQELNEKIEKDKLLTGGS</sequence>
<protein>
    <submittedName>
        <fullName evidence="2">Uncharacterized protein</fullName>
    </submittedName>
</protein>
<dbReference type="Proteomes" id="UP000887576">
    <property type="component" value="Unplaced"/>
</dbReference>
<evidence type="ECO:0000313" key="2">
    <source>
        <dbReference type="WBParaSite" id="JU765_v2.g11041.t1"/>
    </source>
</evidence>
<dbReference type="WBParaSite" id="JU765_v2.g11041.t1">
    <property type="protein sequence ID" value="JU765_v2.g11041.t1"/>
    <property type="gene ID" value="JU765_v2.g11041"/>
</dbReference>